<sequence length="384" mass="42181">MMNAANKACGCFCFTLVFHNGTDDATNAAMDAAIPQLKVDAELATAALDHDGDIEWLDWKIGQLDRNKRMVCVYGSLKFEQESVAGHELETALEEALAATPARLPDLRLQEVEVEMVATLPVRVPLESVCINDITHTAAASNVSDLQSQISRLGIAVLKDALSTAVLQQAKEEADKAIERADKALKARGIDIGHEDFRFKEISSRQKQRFDLLLDMDECVGVNALGTLGPWRQLVEAILGKDVVFQTSVVYSRPGAEEQTWHADGPHVGRTADWTGCGHEAPYALCVFVPLVQFSPELGFTQFWPGSHKYDGLLGFGPVCPLIECAVDGLVDLGAALVYDYRLIHRGMPNTSESSERPMLQFLYHRPTYKEARNYGTQSLFAAA</sequence>
<dbReference type="Gene3D" id="2.60.120.620">
    <property type="entry name" value="q2cbj1_9rhob like domain"/>
    <property type="match status" value="1"/>
</dbReference>
<dbReference type="Proteomes" id="UP000007799">
    <property type="component" value="Unassembled WGS sequence"/>
</dbReference>
<dbReference type="AlphaFoldDB" id="F2ULZ8"/>
<dbReference type="KEGG" id="sre:PTSG_09023"/>
<dbReference type="OrthoDB" id="420046at2759"/>
<dbReference type="InterPro" id="IPR008775">
    <property type="entry name" value="Phytyl_CoA_dOase-like"/>
</dbReference>
<dbReference type="OMA" id="CINDITH"/>
<dbReference type="SUPFAM" id="SSF51197">
    <property type="entry name" value="Clavaminate synthase-like"/>
    <property type="match status" value="1"/>
</dbReference>
<dbReference type="PANTHER" id="PTHR37563:SF2">
    <property type="entry name" value="PHYTANOYL-COA DIOXYGENASE FAMILY PROTEIN (AFU_ORTHOLOGUE AFUA_2G03330)"/>
    <property type="match status" value="1"/>
</dbReference>
<dbReference type="RefSeq" id="XP_004989823.1">
    <property type="nucleotide sequence ID" value="XM_004989766.1"/>
</dbReference>
<evidence type="ECO:0008006" key="3">
    <source>
        <dbReference type="Google" id="ProtNLM"/>
    </source>
</evidence>
<proteinExistence type="predicted"/>
<dbReference type="GeneID" id="16070378"/>
<dbReference type="EMBL" id="GL832981">
    <property type="protein sequence ID" value="EGD78147.1"/>
    <property type="molecule type" value="Genomic_DNA"/>
</dbReference>
<organism evidence="2">
    <name type="scientific">Salpingoeca rosetta (strain ATCC 50818 / BSB-021)</name>
    <dbReference type="NCBI Taxonomy" id="946362"/>
    <lineage>
        <taxon>Eukaryota</taxon>
        <taxon>Choanoflagellata</taxon>
        <taxon>Craspedida</taxon>
        <taxon>Salpingoecidae</taxon>
        <taxon>Salpingoeca</taxon>
    </lineage>
</organism>
<name>F2ULZ8_SALR5</name>
<reference evidence="1" key="1">
    <citation type="submission" date="2009-08" db="EMBL/GenBank/DDBJ databases">
        <title>Annotation of Salpingoeca rosetta.</title>
        <authorList>
            <consortium name="The Broad Institute Genome Sequencing Platform"/>
            <person name="Russ C."/>
            <person name="Cuomo C."/>
            <person name="Burger G."/>
            <person name="Gray M.W."/>
            <person name="Holland P.W.H."/>
            <person name="King N."/>
            <person name="Lang F.B.F."/>
            <person name="Roger A.J."/>
            <person name="Ruiz-Trillo I."/>
            <person name="Young S.K."/>
            <person name="Zeng Q."/>
            <person name="Gargeya S."/>
            <person name="Alvarado L."/>
            <person name="Berlin A."/>
            <person name="Chapman S.B."/>
            <person name="Chen Z."/>
            <person name="Freedman E."/>
            <person name="Gellesch M."/>
            <person name="Goldberg J."/>
            <person name="Griggs A."/>
            <person name="Gujja S."/>
            <person name="Heilman E."/>
            <person name="Heiman D."/>
            <person name="Howarth C."/>
            <person name="Mehta T."/>
            <person name="Neiman D."/>
            <person name="Pearson M."/>
            <person name="Roberts A."/>
            <person name="Saif S."/>
            <person name="Shea T."/>
            <person name="Shenoy N."/>
            <person name="Sisk P."/>
            <person name="Stolte C."/>
            <person name="Sykes S."/>
            <person name="White J."/>
            <person name="Yandava C."/>
            <person name="Haas B."/>
            <person name="Nusbaum C."/>
            <person name="Birren B."/>
        </authorList>
    </citation>
    <scope>NUCLEOTIDE SEQUENCE [LARGE SCALE GENOMIC DNA]</scope>
    <source>
        <strain evidence="1">ATCC 50818</strain>
    </source>
</reference>
<dbReference type="PANTHER" id="PTHR37563">
    <property type="entry name" value="PHYTANOYL-COA DIOXYGENASE FAMILY PROTEIN (AFU_ORTHOLOGUE AFUA_2G03330)"/>
    <property type="match status" value="1"/>
</dbReference>
<evidence type="ECO:0000313" key="1">
    <source>
        <dbReference type="EMBL" id="EGD78147.1"/>
    </source>
</evidence>
<dbReference type="Pfam" id="PF05721">
    <property type="entry name" value="PhyH"/>
    <property type="match status" value="1"/>
</dbReference>
<dbReference type="InParanoid" id="F2ULZ8"/>
<gene>
    <name evidence="1" type="ORF">PTSG_09023</name>
</gene>
<dbReference type="InterPro" id="IPR051961">
    <property type="entry name" value="Fungal_Metabolite_Diox"/>
</dbReference>
<evidence type="ECO:0000313" key="2">
    <source>
        <dbReference type="Proteomes" id="UP000007799"/>
    </source>
</evidence>
<protein>
    <recommendedName>
        <fullName evidence="3">Phytanoyl-CoA dioxygenase</fullName>
    </recommendedName>
</protein>
<accession>F2ULZ8</accession>
<dbReference type="eggNOG" id="ENOG502S2M6">
    <property type="taxonomic scope" value="Eukaryota"/>
</dbReference>
<keyword evidence="2" id="KW-1185">Reference proteome</keyword>